<gene>
    <name evidence="2" type="ORF">SKAU_G00065340</name>
</gene>
<evidence type="ECO:0000313" key="2">
    <source>
        <dbReference type="EMBL" id="KAJ8375954.1"/>
    </source>
</evidence>
<evidence type="ECO:0000313" key="3">
    <source>
        <dbReference type="Proteomes" id="UP001152622"/>
    </source>
</evidence>
<name>A0A9Q1G6V1_SYNKA</name>
<accession>A0A9Q1G6V1</accession>
<reference evidence="2" key="1">
    <citation type="journal article" date="2023" name="Science">
        <title>Genome structures resolve the early diversification of teleost fishes.</title>
        <authorList>
            <person name="Parey E."/>
            <person name="Louis A."/>
            <person name="Montfort J."/>
            <person name="Bouchez O."/>
            <person name="Roques C."/>
            <person name="Iampietro C."/>
            <person name="Lluch J."/>
            <person name="Castinel A."/>
            <person name="Donnadieu C."/>
            <person name="Desvignes T."/>
            <person name="Floi Bucao C."/>
            <person name="Jouanno E."/>
            <person name="Wen M."/>
            <person name="Mejri S."/>
            <person name="Dirks R."/>
            <person name="Jansen H."/>
            <person name="Henkel C."/>
            <person name="Chen W.J."/>
            <person name="Zahm M."/>
            <person name="Cabau C."/>
            <person name="Klopp C."/>
            <person name="Thompson A.W."/>
            <person name="Robinson-Rechavi M."/>
            <person name="Braasch I."/>
            <person name="Lecointre G."/>
            <person name="Bobe J."/>
            <person name="Postlethwait J.H."/>
            <person name="Berthelot C."/>
            <person name="Roest Crollius H."/>
            <person name="Guiguen Y."/>
        </authorList>
    </citation>
    <scope>NUCLEOTIDE SEQUENCE</scope>
    <source>
        <strain evidence="2">WJC10195</strain>
    </source>
</reference>
<evidence type="ECO:0000256" key="1">
    <source>
        <dbReference type="SAM" id="MobiDB-lite"/>
    </source>
</evidence>
<protein>
    <submittedName>
        <fullName evidence="2">Uncharacterized protein</fullName>
    </submittedName>
</protein>
<dbReference type="Proteomes" id="UP001152622">
    <property type="component" value="Chromosome 2"/>
</dbReference>
<keyword evidence="3" id="KW-1185">Reference proteome</keyword>
<dbReference type="EMBL" id="JAINUF010000002">
    <property type="protein sequence ID" value="KAJ8375954.1"/>
    <property type="molecule type" value="Genomic_DNA"/>
</dbReference>
<organism evidence="2 3">
    <name type="scientific">Synaphobranchus kaupii</name>
    <name type="common">Kaup's arrowtooth eel</name>
    <dbReference type="NCBI Taxonomy" id="118154"/>
    <lineage>
        <taxon>Eukaryota</taxon>
        <taxon>Metazoa</taxon>
        <taxon>Chordata</taxon>
        <taxon>Craniata</taxon>
        <taxon>Vertebrata</taxon>
        <taxon>Euteleostomi</taxon>
        <taxon>Actinopterygii</taxon>
        <taxon>Neopterygii</taxon>
        <taxon>Teleostei</taxon>
        <taxon>Anguilliformes</taxon>
        <taxon>Synaphobranchidae</taxon>
        <taxon>Synaphobranchus</taxon>
    </lineage>
</organism>
<feature type="region of interest" description="Disordered" evidence="1">
    <location>
        <begin position="1"/>
        <end position="48"/>
    </location>
</feature>
<dbReference type="AlphaFoldDB" id="A0A9Q1G6V1"/>
<sequence>MHCARDQHARRQAPAGKHTGGAQESPTVPPGSLHQSFNNGDPRIGQIKTHVLNEFNGSDSHRKGGGRNKGACRELQAGLGPGIATQPRLFSALTAASSCDRAIGTRWAELQ</sequence>
<comment type="caution">
    <text evidence="2">The sequence shown here is derived from an EMBL/GenBank/DDBJ whole genome shotgun (WGS) entry which is preliminary data.</text>
</comment>
<proteinExistence type="predicted"/>